<dbReference type="STRING" id="1555112.LIP_2401"/>
<dbReference type="Gene3D" id="3.40.30.10">
    <property type="entry name" value="Glutaredoxin"/>
    <property type="match status" value="2"/>
</dbReference>
<dbReference type="CDD" id="cd02973">
    <property type="entry name" value="TRX_GRX_like"/>
    <property type="match status" value="1"/>
</dbReference>
<dbReference type="Pfam" id="PF13192">
    <property type="entry name" value="Thioredoxin_3"/>
    <property type="match status" value="1"/>
</dbReference>
<dbReference type="InterPro" id="IPR011903">
    <property type="entry name" value="TON_0319-like"/>
</dbReference>
<dbReference type="PANTHER" id="PTHR37170">
    <property type="entry name" value="GLUTAREDOXIN-RELATED"/>
    <property type="match status" value="1"/>
</dbReference>
<dbReference type="EMBL" id="AP014924">
    <property type="protein sequence ID" value="BAS28242.1"/>
    <property type="molecule type" value="Genomic_DNA"/>
</dbReference>
<dbReference type="InterPro" id="IPR036249">
    <property type="entry name" value="Thioredoxin-like_sf"/>
</dbReference>
<dbReference type="RefSeq" id="WP_068138300.1">
    <property type="nucleotide sequence ID" value="NZ_AP014924.1"/>
</dbReference>
<evidence type="ECO:0000313" key="3">
    <source>
        <dbReference type="Proteomes" id="UP000065807"/>
    </source>
</evidence>
<dbReference type="SUPFAM" id="SSF52833">
    <property type="entry name" value="Thioredoxin-like"/>
    <property type="match status" value="2"/>
</dbReference>
<sequence length="226" mass="25192">MSLLSEKDAQYVRSFFEENLENPVEMLLFTAAEGDELAERKNPYLKETLELIEAVAGLSDKLSVRVLRQGTDDELFEAYGIHEIPATVLLGPAETDYGIRFYGIPAGYEFRSLMDDLVDVSKGETRLSAKTKETLQTLAADAHFQVFVTPTCPYCPKAVRLAHQFAIESPRVRADMVEATEFPDWAGKYNVYGVPKTVINDVEEIEGALPEEMFVDALMRAAAVKA</sequence>
<dbReference type="InterPro" id="IPR011767">
    <property type="entry name" value="GLR_AS"/>
</dbReference>
<proteinExistence type="predicted"/>
<dbReference type="PANTHER" id="PTHR37170:SF1">
    <property type="entry name" value="GLUTAREDOXIN-LIKE PROTEIN"/>
    <property type="match status" value="1"/>
</dbReference>
<protein>
    <submittedName>
        <fullName evidence="2">Glutaredoxin</fullName>
    </submittedName>
</protein>
<dbReference type="PROSITE" id="PS00195">
    <property type="entry name" value="GLUTAREDOXIN_1"/>
    <property type="match status" value="1"/>
</dbReference>
<feature type="domain" description="Thioredoxin-like fold" evidence="1">
    <location>
        <begin position="143"/>
        <end position="219"/>
    </location>
</feature>
<evidence type="ECO:0000259" key="1">
    <source>
        <dbReference type="Pfam" id="PF13192"/>
    </source>
</evidence>
<dbReference type="KEGG" id="lpil:LIP_2401"/>
<dbReference type="PROSITE" id="PS51354">
    <property type="entry name" value="GLUTAREDOXIN_2"/>
    <property type="match status" value="1"/>
</dbReference>
<dbReference type="Proteomes" id="UP000065807">
    <property type="component" value="Chromosome"/>
</dbReference>
<evidence type="ECO:0000313" key="2">
    <source>
        <dbReference type="EMBL" id="BAS28242.1"/>
    </source>
</evidence>
<gene>
    <name evidence="2" type="ORF">LIP_2401</name>
</gene>
<dbReference type="InterPro" id="IPR012336">
    <property type="entry name" value="Thioredoxin-like_fold"/>
</dbReference>
<accession>A0A0K2SML5</accession>
<organism evidence="2 3">
    <name type="scientific">Limnochorda pilosa</name>
    <dbReference type="NCBI Taxonomy" id="1555112"/>
    <lineage>
        <taxon>Bacteria</taxon>
        <taxon>Bacillati</taxon>
        <taxon>Bacillota</taxon>
        <taxon>Limnochordia</taxon>
        <taxon>Limnochordales</taxon>
        <taxon>Limnochordaceae</taxon>
        <taxon>Limnochorda</taxon>
    </lineage>
</organism>
<keyword evidence="3" id="KW-1185">Reference proteome</keyword>
<dbReference type="AlphaFoldDB" id="A0A0K2SML5"/>
<name>A0A0K2SML5_LIMPI</name>
<dbReference type="OrthoDB" id="9806179at2"/>
<reference evidence="3" key="2">
    <citation type="journal article" date="2016" name="Int. J. Syst. Evol. Microbiol.">
        <title>Complete genome sequence and cell structure of Limnochorda pilosa, a Gram-negative spore-former within the phylum Firmicutes.</title>
        <authorList>
            <person name="Watanabe M."/>
            <person name="Kojima H."/>
            <person name="Fukui M."/>
        </authorList>
    </citation>
    <scope>NUCLEOTIDE SEQUENCE [LARGE SCALE GENOMIC DNA]</scope>
    <source>
        <strain evidence="3">HC45</strain>
    </source>
</reference>
<dbReference type="NCBIfam" id="TIGR02187">
    <property type="entry name" value="PDO_seleno_TRX"/>
    <property type="match status" value="1"/>
</dbReference>
<reference evidence="3" key="1">
    <citation type="submission" date="2015-07" db="EMBL/GenBank/DDBJ databases">
        <title>Complete genome sequence and phylogenetic analysis of Limnochorda pilosa.</title>
        <authorList>
            <person name="Watanabe M."/>
            <person name="Kojima H."/>
            <person name="Fukui M."/>
        </authorList>
    </citation>
    <scope>NUCLEOTIDE SEQUENCE [LARGE SCALE GENOMIC DNA]</scope>
    <source>
        <strain evidence="3">HC45</strain>
    </source>
</reference>